<keyword evidence="1" id="KW-0328">Glycosyltransferase</keyword>
<name>A0A7N0SW53_KALFE</name>
<evidence type="ECO:0000313" key="5">
    <source>
        <dbReference type="EnsemblPlants" id="Kaladp0008s0322.1.v1.1"/>
    </source>
</evidence>
<dbReference type="PANTHER" id="PTHR46635:SF2">
    <property type="entry name" value="GLYCOSYL TRANSFERASE FAMILY 1 DOMAIN-CONTAINING PROTEIN"/>
    <property type="match status" value="1"/>
</dbReference>
<dbReference type="OMA" id="CIYEVYD"/>
<keyword evidence="3" id="KW-0472">Membrane</keyword>
<keyword evidence="3" id="KW-1133">Transmembrane helix</keyword>
<evidence type="ECO:0000256" key="2">
    <source>
        <dbReference type="SAM" id="MobiDB-lite"/>
    </source>
</evidence>
<accession>A0A7N0SW53</accession>
<proteinExistence type="predicted"/>
<dbReference type="Pfam" id="PF00534">
    <property type="entry name" value="Glycos_transf_1"/>
    <property type="match status" value="1"/>
</dbReference>
<feature type="region of interest" description="Disordered" evidence="2">
    <location>
        <begin position="29"/>
        <end position="56"/>
    </location>
</feature>
<dbReference type="EnsemblPlants" id="Kaladp0008s0322.1.v1.1">
    <property type="protein sequence ID" value="Kaladp0008s0322.1.v1.1"/>
    <property type="gene ID" value="Kaladp0008s0322.v1.1"/>
</dbReference>
<dbReference type="PANTHER" id="PTHR46635">
    <property type="entry name" value="GLYCOSYL TRANSFERASE FAMILY 1 PROTEIN"/>
    <property type="match status" value="1"/>
</dbReference>
<dbReference type="GO" id="GO:0016757">
    <property type="term" value="F:glycosyltransferase activity"/>
    <property type="evidence" value="ECO:0007669"/>
    <property type="project" value="UniProtKB-KW"/>
</dbReference>
<feature type="region of interest" description="Disordered" evidence="2">
    <location>
        <begin position="1024"/>
        <end position="1045"/>
    </location>
</feature>
<reference evidence="5" key="1">
    <citation type="submission" date="2021-01" db="UniProtKB">
        <authorList>
            <consortium name="EnsemblPlants"/>
        </authorList>
    </citation>
    <scope>IDENTIFICATION</scope>
</reference>
<organism evidence="5 6">
    <name type="scientific">Kalanchoe fedtschenkoi</name>
    <name type="common">Lavender scallops</name>
    <name type="synonym">South American air plant</name>
    <dbReference type="NCBI Taxonomy" id="63787"/>
    <lineage>
        <taxon>Eukaryota</taxon>
        <taxon>Viridiplantae</taxon>
        <taxon>Streptophyta</taxon>
        <taxon>Embryophyta</taxon>
        <taxon>Tracheophyta</taxon>
        <taxon>Spermatophyta</taxon>
        <taxon>Magnoliopsida</taxon>
        <taxon>eudicotyledons</taxon>
        <taxon>Gunneridae</taxon>
        <taxon>Pentapetalae</taxon>
        <taxon>Saxifragales</taxon>
        <taxon>Crassulaceae</taxon>
        <taxon>Kalanchoe</taxon>
    </lineage>
</organism>
<keyword evidence="6" id="KW-1185">Reference proteome</keyword>
<evidence type="ECO:0000256" key="1">
    <source>
        <dbReference type="ARBA" id="ARBA00022676"/>
    </source>
</evidence>
<dbReference type="Gramene" id="Kaladp0008s0322.1.v1.1">
    <property type="protein sequence ID" value="Kaladp0008s0322.1.v1.1"/>
    <property type="gene ID" value="Kaladp0008s0322.v1.1"/>
</dbReference>
<dbReference type="Gene3D" id="3.40.50.2000">
    <property type="entry name" value="Glycogen Phosphorylase B"/>
    <property type="match status" value="1"/>
</dbReference>
<dbReference type="SUPFAM" id="SSF53756">
    <property type="entry name" value="UDP-Glycosyltransferase/glycogen phosphorylase"/>
    <property type="match status" value="1"/>
</dbReference>
<feature type="domain" description="Glycosyl transferase family 1" evidence="4">
    <location>
        <begin position="388"/>
        <end position="510"/>
    </location>
</feature>
<evidence type="ECO:0000313" key="6">
    <source>
        <dbReference type="Proteomes" id="UP000594263"/>
    </source>
</evidence>
<evidence type="ECO:0000256" key="3">
    <source>
        <dbReference type="SAM" id="Phobius"/>
    </source>
</evidence>
<sequence>MGRSSSSSPPDIEEHGDLGFHYRFPFRRNSKSNSANDRDRGRSLYSSPADRQWRTHHHHRPMRRKVWLRSGRSLLYCAIFLAVFAFVFASVVMQSSITSVFRAGTERKVTSVREGLTLGSSLKFEPSRALIRRFEERGGLDRLRREARIGVRPPRIALILGSSNKEPSSLGLFTVMKNLKELGYSFEIYAVEHGVAQSFWEKLGAPVHDLSPESNGLIDWLSFDGIVAATLEATEAISSLMQEPFCSVPLLWIMQEDTLANRLPVYKESGYFQLISHWKNALSRADVVVFSDPALLMLYSALDDGNFYVIPGSTIDAWAAESYCKINRKSHLRENHGFSEDDMLIMVIGSSFFYNELSWDYAVAMHVVGPLLMKYAKNENARELYKFLFVCGNSSETYDKALQEVASHLGLLPGSVKHYGMADDVNSLLLMSDVVLYGSPQDSQEFPPLLIRAMSFRIPIIVPDFPVTKRYIVDGVNGMIYTKHNPEDLMKAFSLLINDGKLSDLAQEVASAGKQMPKSILASECIAGYVRLFENLINFPSDVILPSSFSPGQQVGEWDWGIFSEEAEHRSFDLTSFGKHSTPIKRSSVVYAIEDYIRNHIGSEMGSQNKTDFVLENLPTKLDWKILSEIDSSEDYERQEMGELEERMEKSYGIWDDIYRNARKAEKLKFETNERDEGELERTGQPLCIYEIYGGSGAWPFLHHGSVYRGLSLTTSGRRLRSDDVNAVDRLPLLNDKYYRCVLCEIGGMFSIANKVDNIHKRPWIGFQSWHATAKKVSLSSRAEKALEETLQEGKKGDLIYFWARLNLNDGVVGNTDSPTFWSMCDILNGGQCRTVFENAFRKMYGLPSYIDALPPMPQDGGQWSALHSWLMPTPSFLEFVMFSRMFVDSLDSLHTSNSSKSTLCFLGSSEIEKKHCYCRVMEILVNVWAYHSARKMVYINPHSGSFEEQHPIEQRKGYMWAKYFNFTLLKSMDEDLAEAADDDDHTGDTWLWPLTGEVHWQGVYEREREERYRLKMDKKRKTKEKLLERMRNGYKQKSLGARKS</sequence>
<protein>
    <recommendedName>
        <fullName evidence="4">Glycosyl transferase family 1 domain-containing protein</fullName>
    </recommendedName>
</protein>
<keyword evidence="1" id="KW-0808">Transferase</keyword>
<feature type="transmembrane region" description="Helical" evidence="3">
    <location>
        <begin position="73"/>
        <end position="93"/>
    </location>
</feature>
<evidence type="ECO:0000259" key="4">
    <source>
        <dbReference type="Pfam" id="PF00534"/>
    </source>
</evidence>
<dbReference type="InterPro" id="IPR001296">
    <property type="entry name" value="Glyco_trans_1"/>
</dbReference>
<dbReference type="Proteomes" id="UP000594263">
    <property type="component" value="Unplaced"/>
</dbReference>
<dbReference type="AlphaFoldDB" id="A0A7N0SW53"/>
<keyword evidence="3" id="KW-0812">Transmembrane</keyword>